<dbReference type="EC" id="2.7.7.7" evidence="2"/>
<proteinExistence type="inferred from homology"/>
<protein>
    <recommendedName>
        <fullName evidence="2">DNA-directed DNA polymerase</fullName>
        <ecNumber evidence="2">2.7.7.7</ecNumber>
    </recommendedName>
</protein>
<organism evidence="10 11">
    <name type="scientific">Pogonomyrmex barbatus</name>
    <name type="common">red harvester ant</name>
    <dbReference type="NCBI Taxonomy" id="144034"/>
    <lineage>
        <taxon>Eukaryota</taxon>
        <taxon>Metazoa</taxon>
        <taxon>Ecdysozoa</taxon>
        <taxon>Arthropoda</taxon>
        <taxon>Hexapoda</taxon>
        <taxon>Insecta</taxon>
        <taxon>Pterygota</taxon>
        <taxon>Neoptera</taxon>
        <taxon>Endopterygota</taxon>
        <taxon>Hymenoptera</taxon>
        <taxon>Apocrita</taxon>
        <taxon>Aculeata</taxon>
        <taxon>Formicoidea</taxon>
        <taxon>Formicidae</taxon>
        <taxon>Myrmicinae</taxon>
        <taxon>Pogonomyrmex</taxon>
    </lineage>
</organism>
<evidence type="ECO:0000256" key="7">
    <source>
        <dbReference type="ARBA" id="ARBA00023125"/>
    </source>
</evidence>
<keyword evidence="10" id="KW-1185">Reference proteome</keyword>
<gene>
    <name evidence="11" type="primary">LOC112552535</name>
</gene>
<dbReference type="OrthoDB" id="7691935at2759"/>
<keyword evidence="7" id="KW-0238">DNA-binding</keyword>
<accession>A0A8N1S721</accession>
<evidence type="ECO:0000256" key="4">
    <source>
        <dbReference type="ARBA" id="ARBA00022695"/>
    </source>
</evidence>
<dbReference type="GO" id="GO:0003887">
    <property type="term" value="F:DNA-directed DNA polymerase activity"/>
    <property type="evidence" value="ECO:0007669"/>
    <property type="project" value="UniProtKB-KW"/>
</dbReference>
<dbReference type="InterPro" id="IPR043502">
    <property type="entry name" value="DNA/RNA_pol_sf"/>
</dbReference>
<dbReference type="Proteomes" id="UP000504615">
    <property type="component" value="Unplaced"/>
</dbReference>
<evidence type="ECO:0000256" key="1">
    <source>
        <dbReference type="ARBA" id="ARBA00005755"/>
    </source>
</evidence>
<dbReference type="GO" id="GO:0006260">
    <property type="term" value="P:DNA replication"/>
    <property type="evidence" value="ECO:0007669"/>
    <property type="project" value="UniProtKB-KW"/>
</dbReference>
<dbReference type="RefSeq" id="XP_025073803.1">
    <property type="nucleotide sequence ID" value="XM_025218018.1"/>
</dbReference>
<keyword evidence="5" id="KW-0235">DNA replication</keyword>
<dbReference type="AlphaFoldDB" id="A0A8N1S721"/>
<keyword evidence="4" id="KW-0548">Nucleotidyltransferase</keyword>
<evidence type="ECO:0000256" key="8">
    <source>
        <dbReference type="ARBA" id="ARBA00049244"/>
    </source>
</evidence>
<reference evidence="11" key="1">
    <citation type="submission" date="2025-08" db="UniProtKB">
        <authorList>
            <consortium name="RefSeq"/>
        </authorList>
    </citation>
    <scope>IDENTIFICATION</scope>
</reference>
<dbReference type="PANTHER" id="PTHR31511">
    <property type="entry name" value="PROTEIN CBG23764"/>
    <property type="match status" value="1"/>
</dbReference>
<comment type="similarity">
    <text evidence="1">Belongs to the DNA polymerase type-B family.</text>
</comment>
<evidence type="ECO:0000256" key="6">
    <source>
        <dbReference type="ARBA" id="ARBA00022932"/>
    </source>
</evidence>
<name>A0A8N1S721_9HYME</name>
<evidence type="ECO:0000313" key="10">
    <source>
        <dbReference type="Proteomes" id="UP000504615"/>
    </source>
</evidence>
<keyword evidence="6" id="KW-0239">DNA-directed DNA polymerase</keyword>
<dbReference type="SUPFAM" id="SSF56672">
    <property type="entry name" value="DNA/RNA polymerases"/>
    <property type="match status" value="1"/>
</dbReference>
<dbReference type="GO" id="GO:0000166">
    <property type="term" value="F:nucleotide binding"/>
    <property type="evidence" value="ECO:0007669"/>
    <property type="project" value="InterPro"/>
</dbReference>
<evidence type="ECO:0000256" key="2">
    <source>
        <dbReference type="ARBA" id="ARBA00012417"/>
    </source>
</evidence>
<evidence type="ECO:0000259" key="9">
    <source>
        <dbReference type="Pfam" id="PF03175"/>
    </source>
</evidence>
<feature type="domain" description="DNA-directed DNA polymerase family B mitochondria/virus" evidence="9">
    <location>
        <begin position="76"/>
        <end position="240"/>
    </location>
</feature>
<dbReference type="InterPro" id="IPR004868">
    <property type="entry name" value="DNA-dir_DNA_pol_B_mt/vir"/>
</dbReference>
<dbReference type="PANTHER" id="PTHR31511:SF12">
    <property type="entry name" value="RHO TERMINATION FACTOR N-TERMINAL DOMAIN-CONTAINING PROTEIN"/>
    <property type="match status" value="1"/>
</dbReference>
<comment type="catalytic activity">
    <reaction evidence="8">
        <text>DNA(n) + a 2'-deoxyribonucleoside 5'-triphosphate = DNA(n+1) + diphosphate</text>
        <dbReference type="Rhea" id="RHEA:22508"/>
        <dbReference type="Rhea" id="RHEA-COMP:17339"/>
        <dbReference type="Rhea" id="RHEA-COMP:17340"/>
        <dbReference type="ChEBI" id="CHEBI:33019"/>
        <dbReference type="ChEBI" id="CHEBI:61560"/>
        <dbReference type="ChEBI" id="CHEBI:173112"/>
        <dbReference type="EC" id="2.7.7.7"/>
    </reaction>
</comment>
<evidence type="ECO:0000313" key="11">
    <source>
        <dbReference type="RefSeq" id="XP_025073803.1"/>
    </source>
</evidence>
<dbReference type="Pfam" id="PF03175">
    <property type="entry name" value="DNA_pol_B_2"/>
    <property type="match status" value="1"/>
</dbReference>
<evidence type="ECO:0000256" key="5">
    <source>
        <dbReference type="ARBA" id="ARBA00022705"/>
    </source>
</evidence>
<evidence type="ECO:0000256" key="3">
    <source>
        <dbReference type="ARBA" id="ARBA00022679"/>
    </source>
</evidence>
<dbReference type="GO" id="GO:0003677">
    <property type="term" value="F:DNA binding"/>
    <property type="evidence" value="ECO:0007669"/>
    <property type="project" value="UniProtKB-KW"/>
</dbReference>
<keyword evidence="3" id="KW-0808">Transferase</keyword>
<dbReference type="GeneID" id="112552535"/>
<sequence length="361" mass="42605">MESYNLDPAHYFILPGYTWDAMLKYTNVRFDLLTDIDMVMFVERGIRGGLSQCSNKYARVNNQYESSYDSSQPSSYLMYYDVNNLYGWAMCEPLPYAEFRWVENVEGFDIMSVPSDSDIGYILEVDLEYPRHLHDDHADLPFCPTRERPPGNRNKKLLATLYDKSRYVTYYRNLQQCVRHGLRVTKIYRALQFAQSPWLRAYIELNTERRTRASNEFERNLYKLMNNAVFGKTMENVRNYVDVRLVTRWDGRYGAEALIAKPNFHSRSVFDENLMAIELRKLEVQFNKPIYWHSPRVFAQHIDNRHHIIVAFVLSRVRTHLNDIGLPQVVIIAHYDSTTRKISSRGLMKPLDESPLLDTHR</sequence>